<evidence type="ECO:0000256" key="5">
    <source>
        <dbReference type="ARBA" id="ARBA00023237"/>
    </source>
</evidence>
<evidence type="ECO:0000256" key="3">
    <source>
        <dbReference type="ARBA" id="ARBA00022729"/>
    </source>
</evidence>
<evidence type="ECO:0000256" key="2">
    <source>
        <dbReference type="ARBA" id="ARBA00006275"/>
    </source>
</evidence>
<dbReference type="eggNOG" id="COG1834">
    <property type="taxonomic scope" value="Bacteria"/>
</dbReference>
<reference evidence="8 9" key="1">
    <citation type="submission" date="2017-02" db="EMBL/GenBank/DDBJ databases">
        <authorList>
            <person name="Peterson S.W."/>
        </authorList>
    </citation>
    <scope>NUCLEOTIDE SEQUENCE [LARGE SCALE GENOMIC DNA]</scope>
    <source>
        <strain evidence="8 9">ATCC 43324</strain>
    </source>
</reference>
<dbReference type="PROSITE" id="PS51257">
    <property type="entry name" value="PROKAR_LIPOPROTEIN"/>
    <property type="match status" value="1"/>
</dbReference>
<evidence type="ECO:0000313" key="9">
    <source>
        <dbReference type="Proteomes" id="UP000190065"/>
    </source>
</evidence>
<keyword evidence="3" id="KW-0732">Signal</keyword>
<evidence type="ECO:0000313" key="8">
    <source>
        <dbReference type="EMBL" id="SJZ77724.1"/>
    </source>
</evidence>
<dbReference type="Gene3D" id="1.25.40.390">
    <property type="match status" value="2"/>
</dbReference>
<dbReference type="GO" id="GO:0009279">
    <property type="term" value="C:cell outer membrane"/>
    <property type="evidence" value="ECO:0007669"/>
    <property type="project" value="UniProtKB-SubCell"/>
</dbReference>
<protein>
    <submittedName>
        <fullName evidence="8">SusD family protein</fullName>
    </submittedName>
</protein>
<feature type="domain" description="SusD-like N-terminal" evidence="7">
    <location>
        <begin position="29"/>
        <end position="210"/>
    </location>
</feature>
<sequence length="475" mass="54111">MFVFNHKKGLSVLVSGLLTLCMLFTSCGDFLDIKPYGRTVPKTTEEYQALVTEMLTAIDGTNTGETGAGALFFNNEMVRSFETYGDNMETSLTSPSSNMAYYVGNLLGTNEASVYYERFYRVISRCNIILDNYETGRDTENGQQLIGACYALRGLAYYQLLRMYCEPVGAAAKPLGVPIVTGFDMEAKPNRSSYEETFKQIESDFKTAMSKNIKNDVYLFTPEIVKGLLVRLYFWTGHFAEAKQYADQLIAAHPLLSGEDYKKMEEAVDGLAGNMLLRCDCSPVSGHAFSYLNPYFMERPLCARFVKLFAEKDKDIRYTLYFNKRRLNNKRFFSGFRTAEFYLISMESAYHLGDRTEALRMLNEFRAHRISPYTAYTIGTLPPVDADENIKVDCTGTALTPLMQAILNERRKELYLEGDRFFELKRNGRPEFWATSNGLKYTTEKFMYTFPLPPADLQVNPGLVQNPGYTEVLYN</sequence>
<dbReference type="Pfam" id="PF07980">
    <property type="entry name" value="SusD_RagB"/>
    <property type="match status" value="1"/>
</dbReference>
<feature type="domain" description="RagB/SusD" evidence="6">
    <location>
        <begin position="333"/>
        <end position="469"/>
    </location>
</feature>
<keyword evidence="5" id="KW-0998">Cell outer membrane</keyword>
<accession>A0A1T4NER5</accession>
<comment type="subcellular location">
    <subcellularLocation>
        <location evidence="1">Cell outer membrane</location>
    </subcellularLocation>
</comment>
<evidence type="ECO:0000259" key="7">
    <source>
        <dbReference type="Pfam" id="PF14322"/>
    </source>
</evidence>
<gene>
    <name evidence="8" type="ORF">SAMN02745202_01040</name>
</gene>
<evidence type="ECO:0000256" key="4">
    <source>
        <dbReference type="ARBA" id="ARBA00023136"/>
    </source>
</evidence>
<comment type="similarity">
    <text evidence="2">Belongs to the SusD family.</text>
</comment>
<dbReference type="EMBL" id="FUXK01000010">
    <property type="protein sequence ID" value="SJZ77724.1"/>
    <property type="molecule type" value="Genomic_DNA"/>
</dbReference>
<evidence type="ECO:0000256" key="1">
    <source>
        <dbReference type="ARBA" id="ARBA00004442"/>
    </source>
</evidence>
<keyword evidence="4" id="KW-0472">Membrane</keyword>
<dbReference type="STRING" id="28136.SAMN02745202_01040"/>
<dbReference type="InterPro" id="IPR012944">
    <property type="entry name" value="SusD_RagB_dom"/>
</dbReference>
<dbReference type="Proteomes" id="UP000190065">
    <property type="component" value="Unassembled WGS sequence"/>
</dbReference>
<proteinExistence type="inferred from homology"/>
<dbReference type="SUPFAM" id="SSF48452">
    <property type="entry name" value="TPR-like"/>
    <property type="match status" value="1"/>
</dbReference>
<evidence type="ECO:0000259" key="6">
    <source>
        <dbReference type="Pfam" id="PF07980"/>
    </source>
</evidence>
<organism evidence="8 9">
    <name type="scientific">Segatella oulorum</name>
    <dbReference type="NCBI Taxonomy" id="28136"/>
    <lineage>
        <taxon>Bacteria</taxon>
        <taxon>Pseudomonadati</taxon>
        <taxon>Bacteroidota</taxon>
        <taxon>Bacteroidia</taxon>
        <taxon>Bacteroidales</taxon>
        <taxon>Prevotellaceae</taxon>
        <taxon>Segatella</taxon>
    </lineage>
</organism>
<dbReference type="InterPro" id="IPR033985">
    <property type="entry name" value="SusD-like_N"/>
</dbReference>
<dbReference type="AlphaFoldDB" id="A0A1T4NER5"/>
<name>A0A1T4NER5_9BACT</name>
<dbReference type="Pfam" id="PF14322">
    <property type="entry name" value="SusD-like_3"/>
    <property type="match status" value="1"/>
</dbReference>
<dbReference type="InterPro" id="IPR011990">
    <property type="entry name" value="TPR-like_helical_dom_sf"/>
</dbReference>